<accession>A0A6P8HXY3</accession>
<evidence type="ECO:0000313" key="3">
    <source>
        <dbReference type="RefSeq" id="XP_031561229.1"/>
    </source>
</evidence>
<dbReference type="AlphaFoldDB" id="A0A6P8HXY3"/>
<dbReference type="Proteomes" id="UP000515163">
    <property type="component" value="Unplaced"/>
</dbReference>
<dbReference type="RefSeq" id="XP_031561229.1">
    <property type="nucleotide sequence ID" value="XM_031705369.1"/>
</dbReference>
<feature type="region of interest" description="Disordered" evidence="1">
    <location>
        <begin position="22"/>
        <end position="42"/>
    </location>
</feature>
<name>A0A6P8HXY3_ACTTE</name>
<evidence type="ECO:0000256" key="1">
    <source>
        <dbReference type="SAM" id="MobiDB-lite"/>
    </source>
</evidence>
<dbReference type="OrthoDB" id="10450757at2759"/>
<dbReference type="GeneID" id="116297190"/>
<proteinExistence type="predicted"/>
<organism evidence="2 3">
    <name type="scientific">Actinia tenebrosa</name>
    <name type="common">Australian red waratah sea anemone</name>
    <dbReference type="NCBI Taxonomy" id="6105"/>
    <lineage>
        <taxon>Eukaryota</taxon>
        <taxon>Metazoa</taxon>
        <taxon>Cnidaria</taxon>
        <taxon>Anthozoa</taxon>
        <taxon>Hexacorallia</taxon>
        <taxon>Actiniaria</taxon>
        <taxon>Actiniidae</taxon>
        <taxon>Actinia</taxon>
    </lineage>
</organism>
<protein>
    <submittedName>
        <fullName evidence="3">Uncharacterized protein LOC116297190 isoform X2</fullName>
    </submittedName>
</protein>
<feature type="compositionally biased region" description="Basic residues" evidence="1">
    <location>
        <begin position="131"/>
        <end position="143"/>
    </location>
</feature>
<reference evidence="3" key="1">
    <citation type="submission" date="2025-08" db="UniProtKB">
        <authorList>
            <consortium name="RefSeq"/>
        </authorList>
    </citation>
    <scope>IDENTIFICATION</scope>
    <source>
        <tissue evidence="3">Tentacle</tissue>
    </source>
</reference>
<feature type="compositionally biased region" description="Acidic residues" evidence="1">
    <location>
        <begin position="22"/>
        <end position="31"/>
    </location>
</feature>
<feature type="compositionally biased region" description="Polar residues" evidence="1">
    <location>
        <begin position="85"/>
        <end position="122"/>
    </location>
</feature>
<gene>
    <name evidence="3" type="primary">LOC116297190</name>
</gene>
<keyword evidence="2" id="KW-1185">Reference proteome</keyword>
<sequence length="158" mass="18449">MASSRERCAFFKDRVLRALYQDDEESSDEEIEKQTLENLNKPIRAAKRKDLEHPVQDIKTEESEWPVPLPKLKKVYTVTVKPEDLQQTVNSKTQGRVTTTSTATPSRSGEVSHQQTEGLDSSTKTEEKLNKNKKRKLKKKRRQKEKEQIKSQEFTYRL</sequence>
<feature type="region of interest" description="Disordered" evidence="1">
    <location>
        <begin position="82"/>
        <end position="158"/>
    </location>
</feature>
<evidence type="ECO:0000313" key="2">
    <source>
        <dbReference type="Proteomes" id="UP000515163"/>
    </source>
</evidence>